<proteinExistence type="predicted"/>
<accession>A0A8H6NVI8</accession>
<dbReference type="OrthoDB" id="440424at2759"/>
<evidence type="ECO:0000313" key="1">
    <source>
        <dbReference type="EMBL" id="KAF6843260.1"/>
    </source>
</evidence>
<organism evidence="1 2">
    <name type="scientific">Colletotrichum musicola</name>
    <dbReference type="NCBI Taxonomy" id="2175873"/>
    <lineage>
        <taxon>Eukaryota</taxon>
        <taxon>Fungi</taxon>
        <taxon>Dikarya</taxon>
        <taxon>Ascomycota</taxon>
        <taxon>Pezizomycotina</taxon>
        <taxon>Sordariomycetes</taxon>
        <taxon>Hypocreomycetidae</taxon>
        <taxon>Glomerellales</taxon>
        <taxon>Glomerellaceae</taxon>
        <taxon>Colletotrichum</taxon>
        <taxon>Colletotrichum orchidearum species complex</taxon>
    </lineage>
</organism>
<comment type="caution">
    <text evidence="1">The sequence shown here is derived from an EMBL/GenBank/DDBJ whole genome shotgun (WGS) entry which is preliminary data.</text>
</comment>
<reference evidence="1" key="1">
    <citation type="journal article" date="2020" name="Phytopathology">
        <title>Genome Sequence Resources of Colletotrichum truncatum, C. plurivorum, C. musicola, and C. sojae: Four Species Pathogenic to Soybean (Glycine max).</title>
        <authorList>
            <person name="Rogerio F."/>
            <person name="Boufleur T.R."/>
            <person name="Ciampi-Guillardi M."/>
            <person name="Sukno S.A."/>
            <person name="Thon M.R."/>
            <person name="Massola Junior N.S."/>
            <person name="Baroncelli R."/>
        </authorList>
    </citation>
    <scope>NUCLEOTIDE SEQUENCE</scope>
    <source>
        <strain evidence="1">LFN0074</strain>
    </source>
</reference>
<dbReference type="Gene3D" id="6.10.110.10">
    <property type="match status" value="1"/>
</dbReference>
<dbReference type="InterPro" id="IPR038213">
    <property type="entry name" value="IFI6/IFI27-like_sf"/>
</dbReference>
<keyword evidence="2" id="KW-1185">Reference proteome</keyword>
<gene>
    <name evidence="1" type="ORF">CMUS01_02303</name>
</gene>
<protein>
    <submittedName>
        <fullName evidence="1">Uncharacterized protein</fullName>
    </submittedName>
</protein>
<name>A0A8H6NVI8_9PEZI</name>
<dbReference type="AlphaFoldDB" id="A0A8H6NVI8"/>
<evidence type="ECO:0000313" key="2">
    <source>
        <dbReference type="Proteomes" id="UP000639643"/>
    </source>
</evidence>
<dbReference type="EMBL" id="WIGM01000046">
    <property type="protein sequence ID" value="KAF6843260.1"/>
    <property type="molecule type" value="Genomic_DNA"/>
</dbReference>
<sequence length="178" mass="19376">MDPARYETTVDAVDGVVVDHDLKPTIRLDAHTAAHNFLHTLRSARKGDEELRRRLRGFVGAGPCGETTAEVILGSKSRTVLQGNTCGDTAGDIFVGIVNRSVALTCGVFEEKKHAEMATVVALGMLVVAAPWVVEALGFGPVGPNPGTWAGKWQDRYSEYVPKGSLFTFFKRLDMEWT</sequence>
<dbReference type="Proteomes" id="UP000639643">
    <property type="component" value="Unassembled WGS sequence"/>
</dbReference>